<dbReference type="VEuPathDB" id="FungiDB:SI65_03703"/>
<feature type="domain" description="HTH CENPB-type" evidence="3">
    <location>
        <begin position="60"/>
        <end position="125"/>
    </location>
</feature>
<keyword evidence="2" id="KW-0539">Nucleus</keyword>
<dbReference type="InterPro" id="IPR007889">
    <property type="entry name" value="HTH_Psq"/>
</dbReference>
<accession>A0A1E3BI62</accession>
<dbReference type="Pfam" id="PF05225">
    <property type="entry name" value="HTH_psq"/>
    <property type="match status" value="1"/>
</dbReference>
<evidence type="ECO:0000313" key="5">
    <source>
        <dbReference type="Proteomes" id="UP000094569"/>
    </source>
</evidence>
<sequence length="125" mass="13960">MPPKRTKSSQKSIEQEGRILFAIRHIRNGATESIREIAARFEVPKSTLLHRLNGQLSRAEARPTGHILTEDEEDSLVKWILDMDMRGAAPRPSTVQEMANILLAARGSSPPHTVGKNWSTSFTKC</sequence>
<keyword evidence="1" id="KW-0238">DNA-binding</keyword>
<dbReference type="GO" id="GO:0003677">
    <property type="term" value="F:DNA binding"/>
    <property type="evidence" value="ECO:0007669"/>
    <property type="project" value="UniProtKB-KW"/>
</dbReference>
<evidence type="ECO:0000256" key="1">
    <source>
        <dbReference type="ARBA" id="ARBA00023125"/>
    </source>
</evidence>
<dbReference type="EMBL" id="JXNT01000003">
    <property type="protein sequence ID" value="ODM20650.1"/>
    <property type="molecule type" value="Genomic_DNA"/>
</dbReference>
<dbReference type="AlphaFoldDB" id="A0A1E3BI62"/>
<dbReference type="Proteomes" id="UP000094569">
    <property type="component" value="Unassembled WGS sequence"/>
</dbReference>
<protein>
    <recommendedName>
        <fullName evidence="3">HTH CENPB-type domain-containing protein</fullName>
    </recommendedName>
</protein>
<dbReference type="PROSITE" id="PS51253">
    <property type="entry name" value="HTH_CENPB"/>
    <property type="match status" value="1"/>
</dbReference>
<dbReference type="Pfam" id="PF03221">
    <property type="entry name" value="HTH_Tnp_Tc5"/>
    <property type="match status" value="1"/>
</dbReference>
<reference evidence="4 5" key="1">
    <citation type="journal article" date="2016" name="BMC Genomics">
        <title>Comparative genomic and transcriptomic analyses of the Fuzhuan brick tea-fermentation fungus Aspergillus cristatus.</title>
        <authorList>
            <person name="Ge Y."/>
            <person name="Wang Y."/>
            <person name="Liu Y."/>
            <person name="Tan Y."/>
            <person name="Ren X."/>
            <person name="Zhang X."/>
            <person name="Hyde K.D."/>
            <person name="Liu Y."/>
            <person name="Liu Z."/>
        </authorList>
    </citation>
    <scope>NUCLEOTIDE SEQUENCE [LARGE SCALE GENOMIC DNA]</scope>
    <source>
        <strain evidence="4 5">GZAAS20.1005</strain>
    </source>
</reference>
<dbReference type="InterPro" id="IPR006600">
    <property type="entry name" value="HTH_CenpB_DNA-bd_dom"/>
</dbReference>
<organism evidence="4 5">
    <name type="scientific">Aspergillus cristatus</name>
    <name type="common">Chinese Fuzhuan brick tea-fermentation fungus</name>
    <name type="synonym">Eurotium cristatum</name>
    <dbReference type="NCBI Taxonomy" id="573508"/>
    <lineage>
        <taxon>Eukaryota</taxon>
        <taxon>Fungi</taxon>
        <taxon>Dikarya</taxon>
        <taxon>Ascomycota</taxon>
        <taxon>Pezizomycotina</taxon>
        <taxon>Eurotiomycetes</taxon>
        <taxon>Eurotiomycetidae</taxon>
        <taxon>Eurotiales</taxon>
        <taxon>Aspergillaceae</taxon>
        <taxon>Aspergillus</taxon>
        <taxon>Aspergillus subgen. Aspergillus</taxon>
    </lineage>
</organism>
<dbReference type="InterPro" id="IPR009057">
    <property type="entry name" value="Homeodomain-like_sf"/>
</dbReference>
<evidence type="ECO:0000256" key="2">
    <source>
        <dbReference type="ARBA" id="ARBA00023242"/>
    </source>
</evidence>
<dbReference type="OrthoDB" id="4502298at2759"/>
<proteinExistence type="predicted"/>
<name>A0A1E3BI62_ASPCR</name>
<evidence type="ECO:0000313" key="4">
    <source>
        <dbReference type="EMBL" id="ODM20650.1"/>
    </source>
</evidence>
<evidence type="ECO:0000259" key="3">
    <source>
        <dbReference type="PROSITE" id="PS51253"/>
    </source>
</evidence>
<dbReference type="SUPFAM" id="SSF46689">
    <property type="entry name" value="Homeodomain-like"/>
    <property type="match status" value="1"/>
</dbReference>
<gene>
    <name evidence="4" type="ORF">SI65_03703</name>
</gene>
<comment type="caution">
    <text evidence="4">The sequence shown here is derived from an EMBL/GenBank/DDBJ whole genome shotgun (WGS) entry which is preliminary data.</text>
</comment>
<keyword evidence="5" id="KW-1185">Reference proteome</keyword>